<feature type="domain" description="FCP1 homology" evidence="1">
    <location>
        <begin position="17"/>
        <end position="178"/>
    </location>
</feature>
<accession>A0A2U1QL17</accession>
<dbReference type="OrthoDB" id="277011at2759"/>
<dbReference type="GO" id="GO:0016791">
    <property type="term" value="F:phosphatase activity"/>
    <property type="evidence" value="ECO:0007669"/>
    <property type="project" value="InterPro"/>
</dbReference>
<evidence type="ECO:0000313" key="3">
    <source>
        <dbReference type="Proteomes" id="UP000245207"/>
    </source>
</evidence>
<dbReference type="Gene3D" id="3.40.50.1000">
    <property type="entry name" value="HAD superfamily/HAD-like"/>
    <property type="match status" value="1"/>
</dbReference>
<dbReference type="SUPFAM" id="SSF56784">
    <property type="entry name" value="HAD-like"/>
    <property type="match status" value="1"/>
</dbReference>
<evidence type="ECO:0000313" key="2">
    <source>
        <dbReference type="EMBL" id="PWA98678.1"/>
    </source>
</evidence>
<dbReference type="Pfam" id="PF03031">
    <property type="entry name" value="NIF"/>
    <property type="match status" value="1"/>
</dbReference>
<sequence>MNLNLYEQAPCTLPPVNSPNQKTVILDLDHTLICTNYCPSSKPPRGSYDFLDKYDNESVSYVKKRPYVDDFLRYLSQNDFEIVIFTAGAEAYASPILDKLDPKGLISHRLYAQSCKIHYGWPVKDLSDLGRDLNNVVIIDDQPASYRLQPENGIPIKKFIGDRQDYELKKLMDEFFDKCEQYKDLKDALKHYMGVQNSNQEREIVDEVLKTNRNNSIFDIKLRPTCKKFKSKKKKVRTMKLFELVQIKNYRRNRSRKLKMLLQN</sequence>
<dbReference type="NCBIfam" id="TIGR02251">
    <property type="entry name" value="HIF-SF_euk"/>
    <property type="match status" value="1"/>
</dbReference>
<keyword evidence="3" id="KW-1185">Reference proteome</keyword>
<dbReference type="PANTHER" id="PTHR12210">
    <property type="entry name" value="DULLARD PROTEIN PHOSPHATASE"/>
    <property type="match status" value="1"/>
</dbReference>
<dbReference type="STRING" id="35608.A0A2U1QL17"/>
<name>A0A2U1QL17_ARTAN</name>
<dbReference type="Proteomes" id="UP000245207">
    <property type="component" value="Unassembled WGS sequence"/>
</dbReference>
<dbReference type="CDD" id="cd07521">
    <property type="entry name" value="HAD_FCP1-like"/>
    <property type="match status" value="1"/>
</dbReference>
<dbReference type="InterPro" id="IPR036412">
    <property type="entry name" value="HAD-like_sf"/>
</dbReference>
<dbReference type="AlphaFoldDB" id="A0A2U1QL17"/>
<dbReference type="InterPro" id="IPR011948">
    <property type="entry name" value="Dullard_phosphatase"/>
</dbReference>
<dbReference type="InterPro" id="IPR023214">
    <property type="entry name" value="HAD_sf"/>
</dbReference>
<comment type="caution">
    <text evidence="2">The sequence shown here is derived from an EMBL/GenBank/DDBJ whole genome shotgun (WGS) entry which is preliminary data.</text>
</comment>
<reference evidence="2 3" key="1">
    <citation type="journal article" date="2018" name="Mol. Plant">
        <title>The genome of Artemisia annua provides insight into the evolution of Asteraceae family and artemisinin biosynthesis.</title>
        <authorList>
            <person name="Shen Q."/>
            <person name="Zhang L."/>
            <person name="Liao Z."/>
            <person name="Wang S."/>
            <person name="Yan T."/>
            <person name="Shi P."/>
            <person name="Liu M."/>
            <person name="Fu X."/>
            <person name="Pan Q."/>
            <person name="Wang Y."/>
            <person name="Lv Z."/>
            <person name="Lu X."/>
            <person name="Zhang F."/>
            <person name="Jiang W."/>
            <person name="Ma Y."/>
            <person name="Chen M."/>
            <person name="Hao X."/>
            <person name="Li L."/>
            <person name="Tang Y."/>
            <person name="Lv G."/>
            <person name="Zhou Y."/>
            <person name="Sun X."/>
            <person name="Brodelius P.E."/>
            <person name="Rose J.K.C."/>
            <person name="Tang K."/>
        </authorList>
    </citation>
    <scope>NUCLEOTIDE SEQUENCE [LARGE SCALE GENOMIC DNA]</scope>
    <source>
        <strain evidence="3">cv. Huhao1</strain>
        <tissue evidence="2">Leaf</tissue>
    </source>
</reference>
<gene>
    <name evidence="2" type="ORF">CTI12_AA015500</name>
</gene>
<dbReference type="InterPro" id="IPR050365">
    <property type="entry name" value="TIM50"/>
</dbReference>
<dbReference type="FunFam" id="3.40.50.1000:FF:000093">
    <property type="entry name" value="NLI interacting factor-like phosphatase family protein"/>
    <property type="match status" value="1"/>
</dbReference>
<dbReference type="SMART" id="SM00577">
    <property type="entry name" value="CPDc"/>
    <property type="match status" value="1"/>
</dbReference>
<dbReference type="InterPro" id="IPR004274">
    <property type="entry name" value="FCP1_dom"/>
</dbReference>
<proteinExistence type="predicted"/>
<dbReference type="PROSITE" id="PS50969">
    <property type="entry name" value="FCP1"/>
    <property type="match status" value="1"/>
</dbReference>
<protein>
    <submittedName>
        <fullName evidence="2">Dullard phosphatase domain, eukaryotic</fullName>
    </submittedName>
</protein>
<organism evidence="2 3">
    <name type="scientific">Artemisia annua</name>
    <name type="common">Sweet wormwood</name>
    <dbReference type="NCBI Taxonomy" id="35608"/>
    <lineage>
        <taxon>Eukaryota</taxon>
        <taxon>Viridiplantae</taxon>
        <taxon>Streptophyta</taxon>
        <taxon>Embryophyta</taxon>
        <taxon>Tracheophyta</taxon>
        <taxon>Spermatophyta</taxon>
        <taxon>Magnoliopsida</taxon>
        <taxon>eudicotyledons</taxon>
        <taxon>Gunneridae</taxon>
        <taxon>Pentapetalae</taxon>
        <taxon>asterids</taxon>
        <taxon>campanulids</taxon>
        <taxon>Asterales</taxon>
        <taxon>Asteraceae</taxon>
        <taxon>Asteroideae</taxon>
        <taxon>Anthemideae</taxon>
        <taxon>Artemisiinae</taxon>
        <taxon>Artemisia</taxon>
    </lineage>
</organism>
<dbReference type="EMBL" id="PKPP01000055">
    <property type="protein sequence ID" value="PWA98678.1"/>
    <property type="molecule type" value="Genomic_DNA"/>
</dbReference>
<evidence type="ECO:0000259" key="1">
    <source>
        <dbReference type="PROSITE" id="PS50969"/>
    </source>
</evidence>